<dbReference type="SUPFAM" id="SSF51735">
    <property type="entry name" value="NAD(P)-binding Rossmann-fold domains"/>
    <property type="match status" value="1"/>
</dbReference>
<dbReference type="InterPro" id="IPR002347">
    <property type="entry name" value="SDR_fam"/>
</dbReference>
<dbReference type="Pfam" id="PF00106">
    <property type="entry name" value="adh_short"/>
    <property type="match status" value="1"/>
</dbReference>
<evidence type="ECO:0000256" key="2">
    <source>
        <dbReference type="ARBA" id="ARBA00023002"/>
    </source>
</evidence>
<dbReference type="InterPro" id="IPR051468">
    <property type="entry name" value="Fungal_SecMetab_SDRs"/>
</dbReference>
<dbReference type="Gene3D" id="3.40.50.720">
    <property type="entry name" value="NAD(P)-binding Rossmann-like Domain"/>
    <property type="match status" value="1"/>
</dbReference>
<accession>A0A5B0WP79</accession>
<organism evidence="3 4">
    <name type="scientific">Pseudohalioglobus sediminis</name>
    <dbReference type="NCBI Taxonomy" id="2606449"/>
    <lineage>
        <taxon>Bacteria</taxon>
        <taxon>Pseudomonadati</taxon>
        <taxon>Pseudomonadota</taxon>
        <taxon>Gammaproteobacteria</taxon>
        <taxon>Cellvibrionales</taxon>
        <taxon>Halieaceae</taxon>
        <taxon>Pseudohalioglobus</taxon>
    </lineage>
</organism>
<dbReference type="RefSeq" id="WP_149612852.1">
    <property type="nucleotide sequence ID" value="NZ_VTUX01000010.1"/>
</dbReference>
<dbReference type="GO" id="GO:0005737">
    <property type="term" value="C:cytoplasm"/>
    <property type="evidence" value="ECO:0007669"/>
    <property type="project" value="TreeGrafter"/>
</dbReference>
<sequence>MELSGRPVAMEWNNAKGCHRCRKQTQACRAGASSIERNRGGYCSYRASKAALNMMNSSLALELGEQGFTCVVMHPGWVPTDMGGEGAYAG</sequence>
<protein>
    <submittedName>
        <fullName evidence="3">SDR family NAD(P)-dependent oxidoreductase</fullName>
    </submittedName>
</protein>
<keyword evidence="2" id="KW-0560">Oxidoreductase</keyword>
<proteinExistence type="predicted"/>
<evidence type="ECO:0000256" key="1">
    <source>
        <dbReference type="ARBA" id="ARBA00022857"/>
    </source>
</evidence>
<reference evidence="3 4" key="1">
    <citation type="submission" date="2019-09" db="EMBL/GenBank/DDBJ databases">
        <authorList>
            <person name="Chen X.-Y."/>
        </authorList>
    </citation>
    <scope>NUCLEOTIDE SEQUENCE [LARGE SCALE GENOMIC DNA]</scope>
    <source>
        <strain evidence="3 4">NY5</strain>
    </source>
</reference>
<evidence type="ECO:0000313" key="4">
    <source>
        <dbReference type="Proteomes" id="UP000323708"/>
    </source>
</evidence>
<dbReference type="GO" id="GO:0016491">
    <property type="term" value="F:oxidoreductase activity"/>
    <property type="evidence" value="ECO:0007669"/>
    <property type="project" value="UniProtKB-KW"/>
</dbReference>
<name>A0A5B0WP79_9GAMM</name>
<keyword evidence="1" id="KW-0521">NADP</keyword>
<dbReference type="InterPro" id="IPR036291">
    <property type="entry name" value="NAD(P)-bd_dom_sf"/>
</dbReference>
<dbReference type="EMBL" id="VTUX01000010">
    <property type="protein sequence ID" value="KAA1188387.1"/>
    <property type="molecule type" value="Genomic_DNA"/>
</dbReference>
<keyword evidence="4" id="KW-1185">Reference proteome</keyword>
<comment type="caution">
    <text evidence="3">The sequence shown here is derived from an EMBL/GenBank/DDBJ whole genome shotgun (WGS) entry which is preliminary data.</text>
</comment>
<dbReference type="PANTHER" id="PTHR43544:SF7">
    <property type="entry name" value="NADB-LER2"/>
    <property type="match status" value="1"/>
</dbReference>
<dbReference type="AlphaFoldDB" id="A0A5B0WP79"/>
<dbReference type="Proteomes" id="UP000323708">
    <property type="component" value="Unassembled WGS sequence"/>
</dbReference>
<gene>
    <name evidence="3" type="ORF">F0M18_17975</name>
</gene>
<evidence type="ECO:0000313" key="3">
    <source>
        <dbReference type="EMBL" id="KAA1188387.1"/>
    </source>
</evidence>
<dbReference type="PANTHER" id="PTHR43544">
    <property type="entry name" value="SHORT-CHAIN DEHYDROGENASE/REDUCTASE"/>
    <property type="match status" value="1"/>
</dbReference>